<protein>
    <submittedName>
        <fullName evidence="4">Oligopeptide ABC transporter, oligopeptide-binding protein</fullName>
    </submittedName>
</protein>
<reference evidence="4 5" key="1">
    <citation type="submission" date="2013-09" db="EMBL/GenBank/DDBJ databases">
        <authorList>
            <person name="Durkin A.S."/>
            <person name="Haft D.R."/>
            <person name="McCorrison J."/>
            <person name="Torralba M."/>
            <person name="Gillis M."/>
            <person name="Haft D.H."/>
            <person name="Methe B."/>
            <person name="Sutton G."/>
            <person name="Nelson K.E."/>
        </authorList>
    </citation>
    <scope>NUCLEOTIDE SEQUENCE [LARGE SCALE GENOMIC DNA]</scope>
    <source>
        <strain evidence="4 5">BV3C16-1</strain>
    </source>
</reference>
<sequence length="320" mass="34091">MGHLKKILCISVCLTVLLFSAGCGQTGQSAEKGTGNAYAAITDDAGQTVVLQEKPQRVVVLSGSLLHFAAAVDGDVVGRVSLNSDDTLIPEKYKAAAEVGPVYQVSTEKTVALQPDLIIAVKGQHDKIAGVFRANGIPVLLLSTKSYDDVKRNMTCIARIYGKEKEGQEQLAAMAAKIDAICGKVDGHGKKAAILHATAKNVTLELPRTIAGSTAELLGFENIAAAAAQTTDGDRVPYSMETLVEADPDVIFITTMGKGNNVDARLQQYINDTDAWQSLSAVRKGRVYVLPENLFLINPGLDYPQALAFMAHAVWPEVVL</sequence>
<dbReference type="AlphaFoldDB" id="U7UTE1"/>
<evidence type="ECO:0000256" key="1">
    <source>
        <dbReference type="ARBA" id="ARBA00008814"/>
    </source>
</evidence>
<dbReference type="InterPro" id="IPR002491">
    <property type="entry name" value="ABC_transptr_periplasmic_BD"/>
</dbReference>
<keyword evidence="5" id="KW-1185">Reference proteome</keyword>
<proteinExistence type="inferred from homology"/>
<dbReference type="OrthoDB" id="9816357at2"/>
<feature type="signal peptide" evidence="2">
    <location>
        <begin position="1"/>
        <end position="21"/>
    </location>
</feature>
<gene>
    <name evidence="4" type="ORF">HMPREF1250_2134</name>
</gene>
<dbReference type="EMBL" id="AWXA01000008">
    <property type="protein sequence ID" value="ERT61718.1"/>
    <property type="molecule type" value="Genomic_DNA"/>
</dbReference>
<evidence type="ECO:0000313" key="5">
    <source>
        <dbReference type="Proteomes" id="UP000017090"/>
    </source>
</evidence>
<feature type="chain" id="PRO_5038944408" evidence="2">
    <location>
        <begin position="22"/>
        <end position="320"/>
    </location>
</feature>
<dbReference type="Gene3D" id="3.40.50.1980">
    <property type="entry name" value="Nitrogenase molybdenum iron protein domain"/>
    <property type="match status" value="2"/>
</dbReference>
<accession>U7UTE1</accession>
<keyword evidence="2" id="KW-0732">Signal</keyword>
<evidence type="ECO:0000313" key="4">
    <source>
        <dbReference type="EMBL" id="ERT61718.1"/>
    </source>
</evidence>
<dbReference type="PATRIC" id="fig|1111454.3.peg.468"/>
<evidence type="ECO:0000256" key="2">
    <source>
        <dbReference type="SAM" id="SignalP"/>
    </source>
</evidence>
<dbReference type="Pfam" id="PF01497">
    <property type="entry name" value="Peripla_BP_2"/>
    <property type="match status" value="1"/>
</dbReference>
<dbReference type="Proteomes" id="UP000017090">
    <property type="component" value="Unassembled WGS sequence"/>
</dbReference>
<dbReference type="RefSeq" id="WP_023053008.1">
    <property type="nucleotide sequence ID" value="NZ_AWXA01000008.1"/>
</dbReference>
<dbReference type="SUPFAM" id="SSF53807">
    <property type="entry name" value="Helical backbone' metal receptor"/>
    <property type="match status" value="1"/>
</dbReference>
<dbReference type="PANTHER" id="PTHR30535:SF34">
    <property type="entry name" value="MOLYBDATE-BINDING PROTEIN MOLA"/>
    <property type="match status" value="1"/>
</dbReference>
<comment type="similarity">
    <text evidence="1">Belongs to the bacterial solute-binding protein 8 family.</text>
</comment>
<name>U7UTE1_9FIRM</name>
<dbReference type="GO" id="GO:0071281">
    <property type="term" value="P:cellular response to iron ion"/>
    <property type="evidence" value="ECO:0007669"/>
    <property type="project" value="TreeGrafter"/>
</dbReference>
<organism evidence="4 5">
    <name type="scientific">Megasphaera vaginalis</name>
    <name type="common">ex Srinivasan et al. 2021</name>
    <dbReference type="NCBI Taxonomy" id="1111454"/>
    <lineage>
        <taxon>Bacteria</taxon>
        <taxon>Bacillati</taxon>
        <taxon>Bacillota</taxon>
        <taxon>Negativicutes</taxon>
        <taxon>Veillonellales</taxon>
        <taxon>Veillonellaceae</taxon>
        <taxon>Megasphaera</taxon>
    </lineage>
</organism>
<evidence type="ECO:0000259" key="3">
    <source>
        <dbReference type="PROSITE" id="PS50983"/>
    </source>
</evidence>
<dbReference type="eggNOG" id="COG0614">
    <property type="taxonomic scope" value="Bacteria"/>
</dbReference>
<dbReference type="PANTHER" id="PTHR30535">
    <property type="entry name" value="VITAMIN B12-BINDING PROTEIN"/>
    <property type="match status" value="1"/>
</dbReference>
<dbReference type="InterPro" id="IPR050902">
    <property type="entry name" value="ABC_Transporter_SBP"/>
</dbReference>
<dbReference type="PROSITE" id="PS51257">
    <property type="entry name" value="PROKAR_LIPOPROTEIN"/>
    <property type="match status" value="1"/>
</dbReference>
<dbReference type="STRING" id="1111454.HMPREF1250_2134"/>
<dbReference type="PROSITE" id="PS50983">
    <property type="entry name" value="FE_B12_PBP"/>
    <property type="match status" value="1"/>
</dbReference>
<feature type="domain" description="Fe/B12 periplasmic-binding" evidence="3">
    <location>
        <begin position="57"/>
        <end position="318"/>
    </location>
</feature>
<comment type="caution">
    <text evidence="4">The sequence shown here is derived from an EMBL/GenBank/DDBJ whole genome shotgun (WGS) entry which is preliminary data.</text>
</comment>